<evidence type="ECO:0000313" key="2">
    <source>
        <dbReference type="Proteomes" id="UP000793456"/>
    </source>
</evidence>
<reference evidence="1" key="1">
    <citation type="submission" date="2018-11" db="EMBL/GenBank/DDBJ databases">
        <title>The sequence and de novo assembly of Larimichthys crocea genome using PacBio and Hi-C technologies.</title>
        <authorList>
            <person name="Xu P."/>
            <person name="Chen B."/>
            <person name="Zhou Z."/>
            <person name="Ke Q."/>
            <person name="Wu Y."/>
            <person name="Bai H."/>
            <person name="Pu F."/>
        </authorList>
    </citation>
    <scope>NUCLEOTIDE SEQUENCE</scope>
    <source>
        <tissue evidence="1">Muscle</tissue>
    </source>
</reference>
<dbReference type="Proteomes" id="UP000793456">
    <property type="component" value="Chromosome III"/>
</dbReference>
<gene>
    <name evidence="1" type="ORF">E3U43_015658</name>
</gene>
<protein>
    <submittedName>
        <fullName evidence="1">Uncharacterized protein</fullName>
    </submittedName>
</protein>
<evidence type="ECO:0000313" key="1">
    <source>
        <dbReference type="EMBL" id="TMS21685.1"/>
    </source>
</evidence>
<dbReference type="EMBL" id="CM011676">
    <property type="protein sequence ID" value="TMS21685.1"/>
    <property type="molecule type" value="Genomic_DNA"/>
</dbReference>
<name>A0ACD3RQT2_LARCR</name>
<comment type="caution">
    <text evidence="1">The sequence shown here is derived from an EMBL/GenBank/DDBJ whole genome shotgun (WGS) entry which is preliminary data.</text>
</comment>
<sequence>MRGELEESLNLGLTEAMKFYKDTDTPGRCFLKRTVDMLQIEFQCCGNNGYKDLVPNPVDQQPLPGHVPKRGGRPIKK</sequence>
<proteinExistence type="predicted"/>
<organism evidence="1 2">
    <name type="scientific">Larimichthys crocea</name>
    <name type="common">Large yellow croaker</name>
    <name type="synonym">Pseudosciaena crocea</name>
    <dbReference type="NCBI Taxonomy" id="215358"/>
    <lineage>
        <taxon>Eukaryota</taxon>
        <taxon>Metazoa</taxon>
        <taxon>Chordata</taxon>
        <taxon>Craniata</taxon>
        <taxon>Vertebrata</taxon>
        <taxon>Euteleostomi</taxon>
        <taxon>Actinopterygii</taxon>
        <taxon>Neopterygii</taxon>
        <taxon>Teleostei</taxon>
        <taxon>Neoteleostei</taxon>
        <taxon>Acanthomorphata</taxon>
        <taxon>Eupercaria</taxon>
        <taxon>Sciaenidae</taxon>
        <taxon>Larimichthys</taxon>
    </lineage>
</organism>
<accession>A0ACD3RQT2</accession>
<keyword evidence="2" id="KW-1185">Reference proteome</keyword>